<dbReference type="RefSeq" id="XP_003884888.1">
    <property type="nucleotide sequence ID" value="XM_003884839.1"/>
</dbReference>
<feature type="compositionally biased region" description="Basic and acidic residues" evidence="5">
    <location>
        <begin position="4186"/>
        <end position="4229"/>
    </location>
</feature>
<dbReference type="EMBL" id="FR823391">
    <property type="protein sequence ID" value="CBZ54860.1"/>
    <property type="molecule type" value="Genomic_DNA"/>
</dbReference>
<feature type="region of interest" description="Disordered" evidence="5">
    <location>
        <begin position="4254"/>
        <end position="4275"/>
    </location>
</feature>
<dbReference type="Gene3D" id="1.25.10.10">
    <property type="entry name" value="Leucine-rich Repeat Variant"/>
    <property type="match status" value="1"/>
</dbReference>
<dbReference type="InterPro" id="IPR011989">
    <property type="entry name" value="ARM-like"/>
</dbReference>
<dbReference type="OMA" id="AYGPHEF"/>
<feature type="region of interest" description="Disordered" evidence="5">
    <location>
        <begin position="1146"/>
        <end position="1171"/>
    </location>
</feature>
<dbReference type="GeneID" id="13446564"/>
<protein>
    <submittedName>
        <fullName evidence="7">Uncharacterized protein</fullName>
    </submittedName>
</protein>
<feature type="compositionally biased region" description="Basic and acidic residues" evidence="5">
    <location>
        <begin position="386"/>
        <end position="403"/>
    </location>
</feature>
<evidence type="ECO:0000256" key="5">
    <source>
        <dbReference type="SAM" id="MobiDB-lite"/>
    </source>
</evidence>
<feature type="compositionally biased region" description="Basic and acidic residues" evidence="5">
    <location>
        <begin position="600"/>
        <end position="613"/>
    </location>
</feature>
<proteinExistence type="inferred from homology"/>
<feature type="compositionally biased region" description="Basic and acidic residues" evidence="5">
    <location>
        <begin position="1201"/>
        <end position="1226"/>
    </location>
</feature>
<accession>F0VLA8</accession>
<feature type="compositionally biased region" description="Low complexity" evidence="5">
    <location>
        <begin position="1828"/>
        <end position="1841"/>
    </location>
</feature>
<feature type="compositionally biased region" description="Basic and acidic residues" evidence="5">
    <location>
        <begin position="1789"/>
        <end position="1799"/>
    </location>
</feature>
<feature type="compositionally biased region" description="Basic and acidic residues" evidence="5">
    <location>
        <begin position="649"/>
        <end position="669"/>
    </location>
</feature>
<feature type="compositionally biased region" description="Basic and acidic residues" evidence="5">
    <location>
        <begin position="1569"/>
        <end position="1585"/>
    </location>
</feature>
<feature type="region of interest" description="Disordered" evidence="5">
    <location>
        <begin position="356"/>
        <end position="423"/>
    </location>
</feature>
<dbReference type="InParanoid" id="F0VLA8"/>
<dbReference type="GO" id="GO:0031145">
    <property type="term" value="P:anaphase-promoting complex-dependent catabolic process"/>
    <property type="evidence" value="ECO:0007669"/>
    <property type="project" value="TreeGrafter"/>
</dbReference>
<feature type="compositionally biased region" description="Basic and acidic residues" evidence="5">
    <location>
        <begin position="1934"/>
        <end position="1948"/>
    </location>
</feature>
<keyword evidence="2" id="KW-0132">Cell division</keyword>
<evidence type="ECO:0000256" key="6">
    <source>
        <dbReference type="SAM" id="SignalP"/>
    </source>
</evidence>
<keyword evidence="8" id="KW-1185">Reference proteome</keyword>
<feature type="compositionally biased region" description="Basic and acidic residues" evidence="5">
    <location>
        <begin position="1532"/>
        <end position="1562"/>
    </location>
</feature>
<evidence type="ECO:0000256" key="3">
    <source>
        <dbReference type="ARBA" id="ARBA00022776"/>
    </source>
</evidence>
<dbReference type="GO" id="GO:0070979">
    <property type="term" value="P:protein K11-linked ubiquitination"/>
    <property type="evidence" value="ECO:0007669"/>
    <property type="project" value="TreeGrafter"/>
</dbReference>
<feature type="region of interest" description="Disordered" evidence="5">
    <location>
        <begin position="2470"/>
        <end position="2545"/>
    </location>
</feature>
<reference evidence="8" key="1">
    <citation type="journal article" date="2012" name="PLoS Pathog.">
        <title>Comparative genomics of the apicomplexan parasites Toxoplasma gondii and Neospora caninum: Coccidia differing in host range and transmission strategy.</title>
        <authorList>
            <person name="Reid A.J."/>
            <person name="Vermont S.J."/>
            <person name="Cotton J.A."/>
            <person name="Harris D."/>
            <person name="Hill-Cawthorne G.A."/>
            <person name="Konen-Waisman S."/>
            <person name="Latham S.M."/>
            <person name="Mourier T."/>
            <person name="Norton R."/>
            <person name="Quail M.A."/>
            <person name="Sanders M."/>
            <person name="Shanmugam D."/>
            <person name="Sohal A."/>
            <person name="Wasmuth J.D."/>
            <person name="Brunk B."/>
            <person name="Grigg M.E."/>
            <person name="Howard J.C."/>
            <person name="Parkinson J."/>
            <person name="Roos D.S."/>
            <person name="Trees A.J."/>
            <person name="Berriman M."/>
            <person name="Pain A."/>
            <person name="Wastling J.M."/>
        </authorList>
    </citation>
    <scope>NUCLEOTIDE SEQUENCE [LARGE SCALE GENOMIC DNA]</scope>
    <source>
        <strain evidence="8">Liverpool</strain>
    </source>
</reference>
<dbReference type="GO" id="GO:0007091">
    <property type="term" value="P:metaphase/anaphase transition of mitotic cell cycle"/>
    <property type="evidence" value="ECO:0007669"/>
    <property type="project" value="TreeGrafter"/>
</dbReference>
<sequence>MGPSSLQSSLFLSILFHSDASVLAAVGRSAGDGVRPPENGGLAAARLGPGSEDQVVCSTRERGPAASLGLSEMTHRRAISRQENRPTWIAAASPKVLQRVQLSLLSLYQSPSNVPLFVSASRGDSKDVRRRLADWIASTAEKSTLFRFTLSDQKCRNGLSVDAELLVDVQGNQVLISSSPRCLPQTLQTRARPIHAAFLVLGGAPVSCFFSRDQDRETEEQTPTPSGETVVAVLQGETGHLPHGLLEFFPCQRSPNSGEFSASATVSRRLTLPLPYFPKTFWGVYTPQGECGAVVLAERPRDGHARPHALPHPLSLACSSSSFVAFSVTSPSGRFEPRPLLFTCCRCCVVGRASVPGKATPRRRSAEHERGSDLRHVQRVGAGETSTRDRMRLGAGSAEKENEGESGDMEAEDAEEEPFEGARRPAFARRCGSTCAEEEEKQRASEASETEEDLEQPEKRTVAWVSFLNLPPTAPAGRSLGDAPSPSLEVLWVCDRPEVSLCLAYAVETRRCVVCLLFGRGSAAVSAGHWRLRRAQAAVGEGRPPPARPHAASPFHEQLETRLFLSAPSLHALQLTSFLLPGDEQETVGESAGPETEAAASERSKEGDRDPRRRGLLPTFLFSPPPQLLLLPTRSIRPSRWNKRKKGRKDTGARREEEAAEPQGEREQAEGEWEASRQMSCGKGRRTAGDRPLAARRLPRPTQPERRAASRPCQERLRLALLDERTDTLVLVPLPPASSLSSDSPFSSAAASCSPPCLHLNPGDLERIEDVVGFVALSPDQTDQAEGSPISLPASHLHSRRVKASSERSPLLSFSCPTGPAPSLPSYLLVLHRGGLLALYAGASLLSFLRLRSPLALSPSLHELPVRPQRDTRPDYSHGALLVCSSLAASSSRKTEKRESERQTFPVALSNPVANRFNLTILRPPASICPGREDASPSASLSRFVSSRGSPTVRSLPSASSGLSTVRCAVQLGPAHPLLSHVTTRLLSRLPPRGALRLLRALFLWCLNPRALAALTEHENRDFEPLRSCRLATLASQFVSSPDASSGPLSPSLLRQIAASLPAAGASERSVAELEWRAFCLLLLAESLPEAFLASSRSPSSPAPRALPSASVCRDSRFLVSHGNAAFAAAHAVAQRLREAERDQLGEVDEGEEEGEGEGGGCAARGGEEGEARRLQLGRMRRGANEGEHAAVCLPGKRRRSEACPRSEGEDVSRGRRVDGRGRGAETGRSAGYLDETSAIQHQPEASRSADLEDAGEQTQRVAPNGEAADNAASPEDAPFRFSPSVFSASYSRQQCVRQAADMLLRDATRESRNAERRAREVQEEREAAGETDEEGGKAKKRKTETQRLDAVVRRFACSPFLGPLVEDLLEEEEGTESRSPLSLSAPDCPSPSLLRCPREPSVAFASYSVSPAPLASSASPRGRSPAAGAALTPPSFRLAPFLPQIFLTLHEVLQDLSLLQETGELQRSLACLLLLLSRALLLPAFASFYATHYLSVEEARRLEALFVPRHSPDGPADESGTETAKVSARRRHEEAETGEDEMRPVQEAAEPRVARGAREICMESAEEEREKEARLKNPAEAERRDEDDEEDERGDEGGDEGDERGDEGDERGDEGGDEGDERGDEGDEHEEEQEEMEGAALLTEMRRGTKVLSVHQALETLFSSPSDSDCRADLQTQTAETRKNRKGCSLPSTVPFSSSPPSPAALSSVASSGPQAPDRSFGFTPGKRLEAALSRLERRRRLMGSLSKETPVSSVAAEGGGVGFGGETERRRATAEPSGSAPSSLSLSEKENIEEEQRQHAENYLFFLQKTRLGEGKEEQTHIRRNVSPPVSLSSASRSTISSSVSFDSSSFTRSSSPPPCSPFSPFTLSSAYSSSAPSEDATGCGPAADGRAFDRSLSATVLEMFRDLQTARVRKRRFVAASPSPGVSTHEPTQRETSTEKTERSLRLPLAKSLHSSSREDAKPYLQQVSLLTRSSRSSFSSACRSSTPSSPLSSVLASPSSFGPCLREERVCTATCLSLSREERSKDREKKTRAAWRLIRRLQARLDAGTLSCLVPCLKLLFSEIFDFLSSSASDLLGTRAMLLGERKERSRDRKVKRGTGGYQRLGPHAQRAARPWREFPEEGERDEAFVKAVMLVGRADLAANARLLLPSVSSPPQAFLALGGEMVVPEPKVPRAADRHGGQAAPQDRSPGIASRRAVCPRLDASSRAPPVGSCSVSAPVRDLRELLHFEASGQSAGTSGFSVAPREVDWAPASPLGEKGVLSRWGGVAPHMETWLAARGDLRPQLCLVASALDSSSLRLIDSRLSPQAADVVETLRESQVLALAPPFPGPAFASATASPLREPSASAFLAFSSSLVRGVAAPPAGARRGGAPGPDDDGRSTAVPLLQKLSPLDAALALASRDRGVALQQALAVGRGALTLGALGRWDDGDRQRESLPLSLLDVPPLELRVVLAPYALVAKDEEALGEEETGTRRRDEERGRRGRREERNGCRLSSDDDASDGSEGDGSRRAFSPRSDLFDSPLASRASQRTVPSFSTAPLAPPTSLFAAASSEPQRQAGHRTGPHASPISFVSLPAQLISRDPQRQPPERDAWAQFHNGCSAGLTLFPVSGRPTAAEINSLFSVSVSAATSRQLRTRWPGRTRSGDSSGDSGHDQTPGRAEAEGQPTRQRSVGTHASALSDAAVASGEQEGGRQRGPDQGVAPAFPSPFSPSPGSGDIPKLHRGKDALSHHEQLVAFLRRHGEAYGPHEFGGLLLALGLAGFFRPREGRKEDMQNLSLRLLWDAFDRETVQTGLLLGLASSAVGSRSSSLLQLCVAHLPYTLVGKFIEIEMKPAPQCAALLALGLVFAGSQSACISALLLHHLLRSPCLLSDKQGLDRDAYALSTAWALGLIWLGHARGGKSVRGEKRRGETGRTPRGRSGDSEGEEASRAGEATHPRGAMEAWPHGEHGTLETNSDTRSTRTARRGRRDAEAEEKQPLSFFWRELVTLANLNTSRPWGSFYREPLTAKVASLRQVSRAPSTRFSLFSPSTERGARAPSDLPLLQETWFPSPAAAAFDGVGRERGEAIPRVGGELPGETREAEPAASFAFLFEKGDDGASSFSNHAHRSNLHWGCLNASEVSAPAALALGLAFLDSDNDEIRRGLRIPKDADQLKDILPHVLLCKVLARALISWSAIVPSHRWIAAQIPPPLRVLPSDSTDAVRTALPFLRVVCPRTHRIRPVEQAPRASGDRRGDMRGDTDSGHGRQGRRQRAAAASAYRDRAREGNRVERTRRRASEREDKRHRPSAPASSASFPFSSAAKYRVYALAGALWALGLRYAGTNSRCCLHLLLRYLDYLRGPGFGRSSLACRGRHVASRRRGDCRPPQNEQEPQRERNLPEEDVDMHADGRPDSLAGSAVSDALGGSCASASPVARGWAFSRLLSRSQCALFRALPARFSLPLPESPQLAFASAAAYLDEEARDLCVLVCCLALACVAAGSCSSEVLSCLFAERRLRLSRPRPETAGGAAAVAAAAAAAAAEAAAGLASGDTARATAAAETAASCARAAEENQMHAQYGACLLIHQAIGLVCMSGGRRSFADSLFTPAVLLMALFPLKPPTDAADQSSHLQAARHIWVLATEWRHVAPVDVETGKRVSLPVTLLVKRAGDLHGRPERKRVKKVQVWLPGQLPSPRRILHLEVAGDRHLPLVLRRLKAAEPVEASDATSREACGRRGWYSRGHHLEPDAPPCLFSRLLHLGGFFVKKNPVAGAYEAQPVSCQRRQAAPSRVARKWVALPRPDPSYSASLSRLLLSHVERLERWRHGEEGEEEERSGCGTDLFSNDTDGSPLTAAEKRRFGARGTPSPGDRGAALLAALEQALPAVAVDDWGDGGAADRTFGGDRTERVHPVSDFSFRADVGDERSDEREKAAEMLRWRDCLCAGPVSVAAGRGRDSVNGFPSLLPLRSRGDKNLESVHGLATHGDSPGRGVLAFDARKKTPTDSSSFFCELAAALAAVSSSSELPLGPFVRHEQRVEQEKARVLRLEKKQNARRLRVLSDLLTVFSRQSLPPPSAVLASRFLGKFLAFFRPSPASSASSLSLPPPFGPETACRLSLSPPTPASRPCASSLWRPRENGGRGGEFPASSGWLGSNPVHGSVASSPSLLSLCLGEVGVVYYASTAATFLRLIGGSVRGEFTCEEAREVRGRGPGDSEERARQIETKREQKAQETLAPKDERETEKKWRTGGNTDLQRRKRATWCSESTAASDAEWTVETQSSSRHAGAEADREKETVSIADAFSSFLVVHRLPLLDDWLRFVRWAVRRRSSDMRALSLSAPARRRAGTKGRREGNEMRALPSEPAYTEAETEAWRQGDRAHTPRACQQALHLAHLAAPSATVEGKRLLADALMEANKLVALL</sequence>
<feature type="compositionally biased region" description="Low complexity" evidence="5">
    <location>
        <begin position="616"/>
        <end position="633"/>
    </location>
</feature>
<feature type="region of interest" description="Disordered" evidence="5">
    <location>
        <begin position="2368"/>
        <end position="2387"/>
    </location>
</feature>
<comment type="similarity">
    <text evidence="1">Belongs to the APC1 family.</text>
</comment>
<feature type="compositionally biased region" description="Basic and acidic residues" evidence="5">
    <location>
        <begin position="3236"/>
        <end position="3251"/>
    </location>
</feature>
<keyword evidence="3" id="KW-0498">Mitosis</keyword>
<feature type="region of interest" description="Disordered" evidence="5">
    <location>
        <begin position="1743"/>
        <end position="1799"/>
    </location>
</feature>
<feature type="compositionally biased region" description="Basic and acidic residues" evidence="5">
    <location>
        <begin position="2909"/>
        <end position="2942"/>
    </location>
</feature>
<feature type="region of interest" description="Disordered" evidence="5">
    <location>
        <begin position="1308"/>
        <end position="1346"/>
    </location>
</feature>
<dbReference type="GO" id="GO:0005680">
    <property type="term" value="C:anaphase-promoting complex"/>
    <property type="evidence" value="ECO:0007669"/>
    <property type="project" value="InterPro"/>
</dbReference>
<feature type="region of interest" description="Disordered" evidence="5">
    <location>
        <begin position="3227"/>
        <end position="3301"/>
    </location>
</feature>
<feature type="region of interest" description="Disordered" evidence="5">
    <location>
        <begin position="585"/>
        <end position="712"/>
    </location>
</feature>
<feature type="compositionally biased region" description="Basic and acidic residues" evidence="5">
    <location>
        <begin position="1308"/>
        <end position="1329"/>
    </location>
</feature>
<evidence type="ECO:0000256" key="4">
    <source>
        <dbReference type="ARBA" id="ARBA00023306"/>
    </source>
</evidence>
<feature type="compositionally biased region" description="Acidic residues" evidence="5">
    <location>
        <begin position="404"/>
        <end position="419"/>
    </location>
</feature>
<feature type="region of interest" description="Disordered" evidence="5">
    <location>
        <begin position="1919"/>
        <end position="1963"/>
    </location>
</feature>
<keyword evidence="4" id="KW-0131">Cell cycle</keyword>
<evidence type="ECO:0000313" key="8">
    <source>
        <dbReference type="Proteomes" id="UP000007494"/>
    </source>
</evidence>
<feature type="region of interest" description="Disordered" evidence="5">
    <location>
        <begin position="3364"/>
        <end position="3397"/>
    </location>
</feature>
<dbReference type="VEuPathDB" id="ToxoDB:NCLIV_052850"/>
<dbReference type="PANTHER" id="PTHR12827:SF3">
    <property type="entry name" value="ANAPHASE-PROMOTING COMPLEX SUBUNIT 1"/>
    <property type="match status" value="1"/>
</dbReference>
<feature type="compositionally biased region" description="Acidic residues" evidence="5">
    <location>
        <begin position="1146"/>
        <end position="1157"/>
    </location>
</feature>
<dbReference type="OrthoDB" id="333227at2759"/>
<evidence type="ECO:0000313" key="7">
    <source>
        <dbReference type="EMBL" id="CBZ54860.1"/>
    </source>
</evidence>
<feature type="region of interest" description="Disordered" evidence="5">
    <location>
        <begin position="4096"/>
        <end position="4130"/>
    </location>
</feature>
<gene>
    <name evidence="7" type="ORF">NCLIV_052850</name>
</gene>
<feature type="compositionally biased region" description="Acidic residues" evidence="5">
    <location>
        <begin position="1586"/>
        <end position="1638"/>
    </location>
</feature>
<dbReference type="PANTHER" id="PTHR12827">
    <property type="entry name" value="MEIOTIC CHECKPOINT REGULATOR TSG24 FAMILY MEMBER"/>
    <property type="match status" value="1"/>
</dbReference>
<evidence type="ECO:0000256" key="2">
    <source>
        <dbReference type="ARBA" id="ARBA00022618"/>
    </source>
</evidence>
<feature type="region of interest" description="Disordered" evidence="5">
    <location>
        <begin position="2091"/>
        <end position="2117"/>
    </location>
</feature>
<name>F0VLA8_NEOCL</name>
<feature type="compositionally biased region" description="Polar residues" evidence="5">
    <location>
        <begin position="2532"/>
        <end position="2543"/>
    </location>
</feature>
<feature type="region of interest" description="Disordered" evidence="5">
    <location>
        <begin position="1188"/>
        <end position="1280"/>
    </location>
</feature>
<feature type="region of interest" description="Disordered" evidence="5">
    <location>
        <begin position="3810"/>
        <end position="3836"/>
    </location>
</feature>
<feature type="compositionally biased region" description="Basic and acidic residues" evidence="5">
    <location>
        <begin position="3378"/>
        <end position="3397"/>
    </location>
</feature>
<evidence type="ECO:0000256" key="1">
    <source>
        <dbReference type="ARBA" id="ARBA00010547"/>
    </source>
</evidence>
<dbReference type="GO" id="GO:0051301">
    <property type="term" value="P:cell division"/>
    <property type="evidence" value="ECO:0007669"/>
    <property type="project" value="UniProtKB-KW"/>
</dbReference>
<dbReference type="InterPro" id="IPR024990">
    <property type="entry name" value="Apc1"/>
</dbReference>
<dbReference type="Proteomes" id="UP000007494">
    <property type="component" value="Chromosome X"/>
</dbReference>
<feature type="signal peptide" evidence="6">
    <location>
        <begin position="1"/>
        <end position="24"/>
    </location>
</feature>
<feature type="region of interest" description="Disordered" evidence="5">
    <location>
        <begin position="1816"/>
        <end position="1841"/>
    </location>
</feature>
<feature type="region of interest" description="Disordered" evidence="5">
    <location>
        <begin position="1664"/>
        <end position="1728"/>
    </location>
</feature>
<feature type="compositionally biased region" description="Basic and acidic residues" evidence="5">
    <location>
        <begin position="3266"/>
        <end position="3290"/>
    </location>
</feature>
<feature type="compositionally biased region" description="Basic and acidic residues" evidence="5">
    <location>
        <begin position="2476"/>
        <end position="2496"/>
    </location>
</feature>
<feature type="region of interest" description="Disordered" evidence="5">
    <location>
        <begin position="438"/>
        <end position="458"/>
    </location>
</feature>
<feature type="compositionally biased region" description="Low complexity" evidence="5">
    <location>
        <begin position="1776"/>
        <end position="1788"/>
    </location>
</feature>
<feature type="region of interest" description="Disordered" evidence="5">
    <location>
        <begin position="4322"/>
        <end position="4346"/>
    </location>
</feature>
<dbReference type="GO" id="GO:0060090">
    <property type="term" value="F:molecular adaptor activity"/>
    <property type="evidence" value="ECO:0007669"/>
    <property type="project" value="TreeGrafter"/>
</dbReference>
<dbReference type="eggNOG" id="KOG1858">
    <property type="taxonomic scope" value="Eukaryota"/>
</dbReference>
<feature type="chain" id="PRO_5003258732" evidence="6">
    <location>
        <begin position="25"/>
        <end position="4404"/>
    </location>
</feature>
<feature type="region of interest" description="Disordered" evidence="5">
    <location>
        <begin position="2178"/>
        <end position="2198"/>
    </location>
</feature>
<feature type="compositionally biased region" description="Polar residues" evidence="5">
    <location>
        <begin position="937"/>
        <end position="959"/>
    </location>
</feature>
<feature type="region of interest" description="Disordered" evidence="5">
    <location>
        <begin position="4186"/>
        <end position="4234"/>
    </location>
</feature>
<feature type="region of interest" description="Disordered" evidence="5">
    <location>
        <begin position="2635"/>
        <end position="2729"/>
    </location>
</feature>
<feature type="compositionally biased region" description="Basic and acidic residues" evidence="5">
    <location>
        <begin position="703"/>
        <end position="712"/>
    </location>
</feature>
<keyword evidence="6" id="KW-0732">Signal</keyword>
<organism evidence="7 8">
    <name type="scientific">Neospora caninum (strain Liverpool)</name>
    <dbReference type="NCBI Taxonomy" id="572307"/>
    <lineage>
        <taxon>Eukaryota</taxon>
        <taxon>Sar</taxon>
        <taxon>Alveolata</taxon>
        <taxon>Apicomplexa</taxon>
        <taxon>Conoidasida</taxon>
        <taxon>Coccidia</taxon>
        <taxon>Eucoccidiorida</taxon>
        <taxon>Eimeriorina</taxon>
        <taxon>Sarcocystidae</taxon>
        <taxon>Neospora</taxon>
    </lineage>
</organism>
<feature type="region of interest" description="Disordered" evidence="5">
    <location>
        <begin position="2908"/>
        <end position="2980"/>
    </location>
</feature>
<feature type="region of interest" description="Disordered" evidence="5">
    <location>
        <begin position="930"/>
        <end position="959"/>
    </location>
</feature>
<feature type="compositionally biased region" description="Basic and acidic residues" evidence="5">
    <location>
        <begin position="364"/>
        <end position="376"/>
    </location>
</feature>
<feature type="region of interest" description="Disordered" evidence="5">
    <location>
        <begin position="1510"/>
        <end position="1645"/>
    </location>
</feature>